<evidence type="ECO:0000313" key="2">
    <source>
        <dbReference type="EMBL" id="MFC3812367.1"/>
    </source>
</evidence>
<dbReference type="Proteomes" id="UP001595616">
    <property type="component" value="Unassembled WGS sequence"/>
</dbReference>
<dbReference type="PANTHER" id="PTHR36966">
    <property type="entry name" value="REP-ASSOCIATED TYROSINE TRANSPOSASE"/>
    <property type="match status" value="1"/>
</dbReference>
<dbReference type="EMBL" id="JBHRYQ010000001">
    <property type="protein sequence ID" value="MFC3812367.1"/>
    <property type="molecule type" value="Genomic_DNA"/>
</dbReference>
<dbReference type="InterPro" id="IPR036515">
    <property type="entry name" value="Transposase_17_sf"/>
</dbReference>
<comment type="caution">
    <text evidence="2">The sequence shown here is derived from an EMBL/GenBank/DDBJ whole genome shotgun (WGS) entry which is preliminary data.</text>
</comment>
<dbReference type="Gene3D" id="3.30.70.1290">
    <property type="entry name" value="Transposase IS200-like"/>
    <property type="match status" value="1"/>
</dbReference>
<reference evidence="3" key="1">
    <citation type="journal article" date="2019" name="Int. J. Syst. Evol. Microbiol.">
        <title>The Global Catalogue of Microorganisms (GCM) 10K type strain sequencing project: providing services to taxonomists for standard genome sequencing and annotation.</title>
        <authorList>
            <consortium name="The Broad Institute Genomics Platform"/>
            <consortium name="The Broad Institute Genome Sequencing Center for Infectious Disease"/>
            <person name="Wu L."/>
            <person name="Ma J."/>
        </authorList>
    </citation>
    <scope>NUCLEOTIDE SEQUENCE [LARGE SCALE GENOMIC DNA]</scope>
    <source>
        <strain evidence="3">CECT 7956</strain>
    </source>
</reference>
<dbReference type="InterPro" id="IPR052715">
    <property type="entry name" value="RAYT_transposase"/>
</dbReference>
<gene>
    <name evidence="2" type="ORF">ACFOOI_17030</name>
</gene>
<dbReference type="RefSeq" id="WP_379839237.1">
    <property type="nucleotide sequence ID" value="NZ_JBHRYQ010000001.1"/>
</dbReference>
<accession>A0ABV7Z136</accession>
<sequence>MKKEFYRRNLPHYQPLGGEFFVTYNLADAIPLKVLKEWNKELEVKRKSIMLFSKNQEEDLEKLEKLDFAKRDKYLDSAVSGEKLLCNDNLARIVAESLHYWDTKILDLIAYCIMSNHVHVVFRLYNENELDKPKYLEEVMHSIKRYSANKCNSVLLKSGKFWQHESYDRLVRNEDELFRIILYIAQNPVKAGITESPLEYKWTYISDRFKNLI</sequence>
<organism evidence="2 3">
    <name type="scientific">Lacihabitans lacunae</name>
    <dbReference type="NCBI Taxonomy" id="1028214"/>
    <lineage>
        <taxon>Bacteria</taxon>
        <taxon>Pseudomonadati</taxon>
        <taxon>Bacteroidota</taxon>
        <taxon>Cytophagia</taxon>
        <taxon>Cytophagales</taxon>
        <taxon>Leadbetterellaceae</taxon>
        <taxon>Lacihabitans</taxon>
    </lineage>
</organism>
<evidence type="ECO:0000259" key="1">
    <source>
        <dbReference type="SMART" id="SM01321"/>
    </source>
</evidence>
<protein>
    <submittedName>
        <fullName evidence="2">Transposase</fullName>
    </submittedName>
</protein>
<feature type="domain" description="Transposase IS200-like" evidence="1">
    <location>
        <begin position="79"/>
        <end position="187"/>
    </location>
</feature>
<dbReference type="InterPro" id="IPR002686">
    <property type="entry name" value="Transposase_17"/>
</dbReference>
<name>A0ABV7Z136_9BACT</name>
<dbReference type="PANTHER" id="PTHR36966:SF1">
    <property type="entry name" value="REP-ASSOCIATED TYROSINE TRANSPOSASE"/>
    <property type="match status" value="1"/>
</dbReference>
<keyword evidence="3" id="KW-1185">Reference proteome</keyword>
<proteinExistence type="predicted"/>
<evidence type="ECO:0000313" key="3">
    <source>
        <dbReference type="Proteomes" id="UP001595616"/>
    </source>
</evidence>
<dbReference type="SUPFAM" id="SSF143422">
    <property type="entry name" value="Transposase IS200-like"/>
    <property type="match status" value="1"/>
</dbReference>
<dbReference type="Pfam" id="PF01797">
    <property type="entry name" value="Y1_Tnp"/>
    <property type="match status" value="1"/>
</dbReference>
<dbReference type="SMART" id="SM01321">
    <property type="entry name" value="Y1_Tnp"/>
    <property type="match status" value="1"/>
</dbReference>